<proteinExistence type="inferred from homology"/>
<dbReference type="CDD" id="cd06171">
    <property type="entry name" value="Sigma70_r4"/>
    <property type="match status" value="1"/>
</dbReference>
<accession>A0A6P1ZLT0</accession>
<dbReference type="Proteomes" id="UP000434052">
    <property type="component" value="Unassembled WGS sequence"/>
</dbReference>
<dbReference type="PROSITE" id="PS01063">
    <property type="entry name" value="SIGMA70_ECF"/>
    <property type="match status" value="1"/>
</dbReference>
<name>A0A6P1ZLT0_9BACT</name>
<keyword evidence="2 6" id="KW-0805">Transcription regulation</keyword>
<dbReference type="AlphaFoldDB" id="A0A6P1ZLT0"/>
<keyword evidence="5 6" id="KW-0804">Transcription</keyword>
<keyword evidence="3 6" id="KW-0731">Sigma factor</keyword>
<dbReference type="InterPro" id="IPR007627">
    <property type="entry name" value="RNA_pol_sigma70_r2"/>
</dbReference>
<dbReference type="OrthoDB" id="5511424at2"/>
<organism evidence="10 11">
    <name type="scientific">Oceanidesulfovibrio marinus</name>
    <dbReference type="NCBI Taxonomy" id="370038"/>
    <lineage>
        <taxon>Bacteria</taxon>
        <taxon>Pseudomonadati</taxon>
        <taxon>Thermodesulfobacteriota</taxon>
        <taxon>Desulfovibrionia</taxon>
        <taxon>Desulfovibrionales</taxon>
        <taxon>Desulfovibrionaceae</taxon>
        <taxon>Oceanidesulfovibrio</taxon>
    </lineage>
</organism>
<evidence type="ECO:0000313" key="11">
    <source>
        <dbReference type="Proteomes" id="UP000434052"/>
    </source>
</evidence>
<dbReference type="InterPro" id="IPR000838">
    <property type="entry name" value="RNA_pol_sigma70_ECF_CS"/>
</dbReference>
<evidence type="ECO:0000256" key="3">
    <source>
        <dbReference type="ARBA" id="ARBA00023082"/>
    </source>
</evidence>
<dbReference type="RefSeq" id="WP_144233498.1">
    <property type="nucleotide sequence ID" value="NZ_QMIF01000001.1"/>
</dbReference>
<comment type="similarity">
    <text evidence="1 6">Belongs to the sigma-70 factor family. ECF subfamily.</text>
</comment>
<dbReference type="InterPro" id="IPR013325">
    <property type="entry name" value="RNA_pol_sigma_r2"/>
</dbReference>
<dbReference type="Pfam" id="PF08281">
    <property type="entry name" value="Sigma70_r4_2"/>
    <property type="match status" value="1"/>
</dbReference>
<evidence type="ECO:0000256" key="6">
    <source>
        <dbReference type="RuleBase" id="RU000716"/>
    </source>
</evidence>
<feature type="domain" description="RNA polymerase sigma factor 70 region 4 type 2" evidence="9">
    <location>
        <begin position="135"/>
        <end position="186"/>
    </location>
</feature>
<evidence type="ECO:0000256" key="4">
    <source>
        <dbReference type="ARBA" id="ARBA00023125"/>
    </source>
</evidence>
<evidence type="ECO:0000256" key="2">
    <source>
        <dbReference type="ARBA" id="ARBA00023015"/>
    </source>
</evidence>
<protein>
    <recommendedName>
        <fullName evidence="6">RNA polymerase sigma factor</fullName>
    </recommendedName>
</protein>
<dbReference type="SUPFAM" id="SSF88946">
    <property type="entry name" value="Sigma2 domain of RNA polymerase sigma factors"/>
    <property type="match status" value="1"/>
</dbReference>
<dbReference type="InterPro" id="IPR013249">
    <property type="entry name" value="RNA_pol_sigma70_r4_t2"/>
</dbReference>
<dbReference type="InterPro" id="IPR039425">
    <property type="entry name" value="RNA_pol_sigma-70-like"/>
</dbReference>
<evidence type="ECO:0000256" key="5">
    <source>
        <dbReference type="ARBA" id="ARBA00023163"/>
    </source>
</evidence>
<dbReference type="Gene3D" id="1.10.1740.10">
    <property type="match status" value="1"/>
</dbReference>
<dbReference type="GO" id="GO:0006352">
    <property type="term" value="P:DNA-templated transcription initiation"/>
    <property type="evidence" value="ECO:0007669"/>
    <property type="project" value="InterPro"/>
</dbReference>
<evidence type="ECO:0000259" key="8">
    <source>
        <dbReference type="Pfam" id="PF04542"/>
    </source>
</evidence>
<reference evidence="10 11" key="1">
    <citation type="submission" date="2018-06" db="EMBL/GenBank/DDBJ databases">
        <title>Complete genome of Desulfovibrio marinus P48SEP.</title>
        <authorList>
            <person name="Crispim J.S."/>
            <person name="Vidigal P.M.P."/>
            <person name="Silva L.C.F."/>
            <person name="Araujo L.C."/>
            <person name="Laguardia C.N."/>
            <person name="Dias R.S."/>
            <person name="Sousa M.P."/>
            <person name="Paula S.O."/>
            <person name="Silva C."/>
        </authorList>
    </citation>
    <scope>NUCLEOTIDE SEQUENCE [LARGE SCALE GENOMIC DNA]</scope>
    <source>
        <strain evidence="10 11">P48SEP</strain>
    </source>
</reference>
<dbReference type="GO" id="GO:0003677">
    <property type="term" value="F:DNA binding"/>
    <property type="evidence" value="ECO:0007669"/>
    <property type="project" value="UniProtKB-KW"/>
</dbReference>
<dbReference type="InterPro" id="IPR014284">
    <property type="entry name" value="RNA_pol_sigma-70_dom"/>
</dbReference>
<sequence>MERLREREIITRVLAGEREQFACLVDAYKGQLFHIAYVMTGTAEEADDLVQETFAKVYENLYRFDLERRFFSWLYTICLNTVRRHLKRRSGREQVGRTMPVAAPGGSDHTDVSGNGHGAGDSAEEHYHRQERLARLGDSLAMLPVDMREAVALRFLNELSFKELGDILEVTPEAAKMRVYRGLARLKELMGEE</sequence>
<dbReference type="SUPFAM" id="SSF88659">
    <property type="entry name" value="Sigma3 and sigma4 domains of RNA polymerase sigma factors"/>
    <property type="match status" value="1"/>
</dbReference>
<feature type="domain" description="RNA polymerase sigma-70 region 2" evidence="8">
    <location>
        <begin position="24"/>
        <end position="90"/>
    </location>
</feature>
<dbReference type="NCBIfam" id="TIGR02937">
    <property type="entry name" value="sigma70-ECF"/>
    <property type="match status" value="1"/>
</dbReference>
<keyword evidence="4 6" id="KW-0238">DNA-binding</keyword>
<dbReference type="InterPro" id="IPR013324">
    <property type="entry name" value="RNA_pol_sigma_r3/r4-like"/>
</dbReference>
<dbReference type="Pfam" id="PF04542">
    <property type="entry name" value="Sigma70_r2"/>
    <property type="match status" value="1"/>
</dbReference>
<evidence type="ECO:0000256" key="1">
    <source>
        <dbReference type="ARBA" id="ARBA00010641"/>
    </source>
</evidence>
<evidence type="ECO:0000259" key="9">
    <source>
        <dbReference type="Pfam" id="PF08281"/>
    </source>
</evidence>
<feature type="region of interest" description="Disordered" evidence="7">
    <location>
        <begin position="93"/>
        <end position="128"/>
    </location>
</feature>
<evidence type="ECO:0000256" key="7">
    <source>
        <dbReference type="SAM" id="MobiDB-lite"/>
    </source>
</evidence>
<dbReference type="PANTHER" id="PTHR43133:SF8">
    <property type="entry name" value="RNA POLYMERASE SIGMA FACTOR HI_1459-RELATED"/>
    <property type="match status" value="1"/>
</dbReference>
<dbReference type="EMBL" id="QMIF01000001">
    <property type="protein sequence ID" value="TVM36460.1"/>
    <property type="molecule type" value="Genomic_DNA"/>
</dbReference>
<comment type="caution">
    <text evidence="10">The sequence shown here is derived from an EMBL/GenBank/DDBJ whole genome shotgun (WGS) entry which is preliminary data.</text>
</comment>
<evidence type="ECO:0000313" key="10">
    <source>
        <dbReference type="EMBL" id="TVM36460.1"/>
    </source>
</evidence>
<dbReference type="InterPro" id="IPR036388">
    <property type="entry name" value="WH-like_DNA-bd_sf"/>
</dbReference>
<dbReference type="PANTHER" id="PTHR43133">
    <property type="entry name" value="RNA POLYMERASE ECF-TYPE SIGMA FACTO"/>
    <property type="match status" value="1"/>
</dbReference>
<dbReference type="Gene3D" id="1.10.10.10">
    <property type="entry name" value="Winged helix-like DNA-binding domain superfamily/Winged helix DNA-binding domain"/>
    <property type="match status" value="1"/>
</dbReference>
<gene>
    <name evidence="10" type="ORF">DQK91_00610</name>
</gene>
<dbReference type="GO" id="GO:0016987">
    <property type="term" value="F:sigma factor activity"/>
    <property type="evidence" value="ECO:0007669"/>
    <property type="project" value="UniProtKB-KW"/>
</dbReference>